<evidence type="ECO:0000256" key="9">
    <source>
        <dbReference type="PROSITE-ProRule" id="PRU00283"/>
    </source>
</evidence>
<feature type="compositionally biased region" description="Low complexity" evidence="11">
    <location>
        <begin position="432"/>
        <end position="446"/>
    </location>
</feature>
<dbReference type="Proteomes" id="UP000008909">
    <property type="component" value="Unassembled WGS sequence"/>
</dbReference>
<evidence type="ECO:0000256" key="4">
    <source>
        <dbReference type="ARBA" id="ARBA00022741"/>
    </source>
</evidence>
<sequence>MDILKIPAPDHIVLCEPRQRFDLTEYLEQTSFRFDHCFEEHADTAEVYQHTAAPMVKLIFQGYMATCFAYGQTGSGKTFTMGGPKSGSSRLPVVEGGIYGMVVEDLFALYEKMNYSEEYTVSVNYFEIYCNKVYDLLNQKRQLRVMEDSFGSVQLLGLREYLVKDAKTTLGLLRHGYQLRTNGQTLANEQSSRSHAIFQIASTPCTYPNPHYSGPLYGRFSLVDLAGNERSVDSASTLNRFQYLESGEINKSLLALKECIRAMGNNTTSYLPFRTSKLTQVLRESFVGKRSCTCMIATVSPGLSCCEHSMNTLRYAQRVKHLVPSSFVPKVSYYVSHLTTDTDWFQPRSRAASALSRKGSRAAGDGKHQFCRQVSNDKNQLNSAKPAKSQSDKPKTPSLSVDQPPEDRETPSYRTTRSSLKHSVRHTPRPATTPNSTSSLGSSTDSQALSDMPMTDFETVDRLTSSADTRESGTNGLAQREGFRRRHQEKHSPSGNRRKHSVLREQVLQVPGPNREFLPEDLSKSSHCNSYHVGPENAQDLLILPYLDLATKMKKPPSVKRLCCICSCTTRTCRRSPTLAGSWYTLPLNSVPELSRQLFLRANQHVNWLTREQSSLMRIGTYQSSNPSVTTVDWHVLSNLLSISEGLGHGRRQSTLVTRFILWYSLTTAHSLLYKNVILSEDRTSNRRQLPLNKVITCVSTQIYNSVIISDNRLLLFCVVGNRKRNCDSQDACLVLLYVTRLSHTNYSMSDAYSATSTPKCNTNVSARRHRFLRLQKQKHDVIKKHEELIK</sequence>
<keyword evidence="5 9" id="KW-0067">ATP-binding</keyword>
<dbReference type="PANTHER" id="PTHR47971:SF8">
    <property type="entry name" value="KINESIN-LIKE PROTEIN"/>
    <property type="match status" value="1"/>
</dbReference>
<evidence type="ECO:0000256" key="3">
    <source>
        <dbReference type="ARBA" id="ARBA00022701"/>
    </source>
</evidence>
<dbReference type="CDD" id="cd01367">
    <property type="entry name" value="KISc_KIF2_like"/>
    <property type="match status" value="1"/>
</dbReference>
<evidence type="ECO:0000313" key="13">
    <source>
        <dbReference type="EMBL" id="GAA54828.1"/>
    </source>
</evidence>
<dbReference type="InterPro" id="IPR036961">
    <property type="entry name" value="Kinesin_motor_dom_sf"/>
</dbReference>
<comment type="similarity">
    <text evidence="8">Belongs to the TRAFAC class myosin-kinesin ATPase superfamily. Kinesin family. KIN-13 subfamily.</text>
</comment>
<dbReference type="PROSITE" id="PS00411">
    <property type="entry name" value="KINESIN_MOTOR_1"/>
    <property type="match status" value="1"/>
</dbReference>
<comment type="subcellular location">
    <subcellularLocation>
        <location evidence="1">Cytoplasm</location>
        <location evidence="1">Cytoskeleton</location>
    </subcellularLocation>
</comment>
<dbReference type="GO" id="GO:0005524">
    <property type="term" value="F:ATP binding"/>
    <property type="evidence" value="ECO:0007669"/>
    <property type="project" value="UniProtKB-UniRule"/>
</dbReference>
<feature type="domain" description="Kinesin motor" evidence="12">
    <location>
        <begin position="1"/>
        <end position="322"/>
    </location>
</feature>
<gene>
    <name evidence="13" type="ORF">CLF_105775</name>
</gene>
<feature type="region of interest" description="Disordered" evidence="11">
    <location>
        <begin position="376"/>
        <end position="502"/>
    </location>
</feature>
<dbReference type="PANTHER" id="PTHR47971">
    <property type="entry name" value="KINESIN-RELATED PROTEIN 6"/>
    <property type="match status" value="1"/>
</dbReference>
<dbReference type="GO" id="GO:0005874">
    <property type="term" value="C:microtubule"/>
    <property type="evidence" value="ECO:0007669"/>
    <property type="project" value="UniProtKB-KW"/>
</dbReference>
<name>G7YPE7_CLOSI</name>
<dbReference type="EMBL" id="DF143928">
    <property type="protein sequence ID" value="GAA54828.1"/>
    <property type="molecule type" value="Genomic_DNA"/>
</dbReference>
<proteinExistence type="inferred from homology"/>
<dbReference type="FunFam" id="3.40.850.10:FF:000012">
    <property type="entry name" value="Kinesin-like protein"/>
    <property type="match status" value="1"/>
</dbReference>
<evidence type="ECO:0000256" key="1">
    <source>
        <dbReference type="ARBA" id="ARBA00004245"/>
    </source>
</evidence>
<keyword evidence="14" id="KW-1185">Reference proteome</keyword>
<feature type="compositionally biased region" description="Polar residues" evidence="11">
    <location>
        <begin position="462"/>
        <end position="477"/>
    </location>
</feature>
<accession>G7YPE7</accession>
<dbReference type="InterPro" id="IPR027417">
    <property type="entry name" value="P-loop_NTPase"/>
</dbReference>
<evidence type="ECO:0000256" key="7">
    <source>
        <dbReference type="ARBA" id="ARBA00023212"/>
    </source>
</evidence>
<feature type="non-terminal residue" evidence="13">
    <location>
        <position position="791"/>
    </location>
</feature>
<dbReference type="GO" id="GO:0007018">
    <property type="term" value="P:microtubule-based movement"/>
    <property type="evidence" value="ECO:0007669"/>
    <property type="project" value="InterPro"/>
</dbReference>
<evidence type="ECO:0000256" key="6">
    <source>
        <dbReference type="ARBA" id="ARBA00023175"/>
    </source>
</evidence>
<evidence type="ECO:0000256" key="5">
    <source>
        <dbReference type="ARBA" id="ARBA00022840"/>
    </source>
</evidence>
<organism evidence="13 14">
    <name type="scientific">Clonorchis sinensis</name>
    <name type="common">Chinese liver fluke</name>
    <dbReference type="NCBI Taxonomy" id="79923"/>
    <lineage>
        <taxon>Eukaryota</taxon>
        <taxon>Metazoa</taxon>
        <taxon>Spiralia</taxon>
        <taxon>Lophotrochozoa</taxon>
        <taxon>Platyhelminthes</taxon>
        <taxon>Trematoda</taxon>
        <taxon>Digenea</taxon>
        <taxon>Opisthorchiida</taxon>
        <taxon>Opisthorchiata</taxon>
        <taxon>Opisthorchiidae</taxon>
        <taxon>Clonorchis</taxon>
    </lineage>
</organism>
<dbReference type="GO" id="GO:0003777">
    <property type="term" value="F:microtubule motor activity"/>
    <property type="evidence" value="ECO:0007669"/>
    <property type="project" value="InterPro"/>
</dbReference>
<protein>
    <recommendedName>
        <fullName evidence="10">Kinesin-like protein</fullName>
    </recommendedName>
</protein>
<evidence type="ECO:0000259" key="12">
    <source>
        <dbReference type="PROSITE" id="PS50067"/>
    </source>
</evidence>
<dbReference type="Pfam" id="PF00225">
    <property type="entry name" value="Kinesin"/>
    <property type="match status" value="1"/>
</dbReference>
<dbReference type="SMART" id="SM00129">
    <property type="entry name" value="KISc"/>
    <property type="match status" value="1"/>
</dbReference>
<keyword evidence="4 9" id="KW-0547">Nucleotide-binding</keyword>
<dbReference type="AlphaFoldDB" id="G7YPE7"/>
<evidence type="ECO:0000256" key="11">
    <source>
        <dbReference type="SAM" id="MobiDB-lite"/>
    </source>
</evidence>
<reference evidence="13" key="1">
    <citation type="journal article" date="2011" name="Genome Biol.">
        <title>The draft genome of the carcinogenic human liver fluke Clonorchis sinensis.</title>
        <authorList>
            <person name="Wang X."/>
            <person name="Chen W."/>
            <person name="Huang Y."/>
            <person name="Sun J."/>
            <person name="Men J."/>
            <person name="Liu H."/>
            <person name="Luo F."/>
            <person name="Guo L."/>
            <person name="Lv X."/>
            <person name="Deng C."/>
            <person name="Zhou C."/>
            <person name="Fan Y."/>
            <person name="Li X."/>
            <person name="Huang L."/>
            <person name="Hu Y."/>
            <person name="Liang C."/>
            <person name="Hu X."/>
            <person name="Xu J."/>
            <person name="Yu X."/>
        </authorList>
    </citation>
    <scope>NUCLEOTIDE SEQUENCE [LARGE SCALE GENOMIC DNA]</scope>
    <source>
        <strain evidence="13">Henan</strain>
    </source>
</reference>
<feature type="binding site" evidence="9">
    <location>
        <begin position="71"/>
        <end position="78"/>
    </location>
    <ligand>
        <name>ATP</name>
        <dbReference type="ChEBI" id="CHEBI:30616"/>
    </ligand>
</feature>
<dbReference type="InterPro" id="IPR001752">
    <property type="entry name" value="Kinesin_motor_dom"/>
</dbReference>
<dbReference type="GO" id="GO:0007019">
    <property type="term" value="P:microtubule depolymerization"/>
    <property type="evidence" value="ECO:0007669"/>
    <property type="project" value="TreeGrafter"/>
</dbReference>
<reference key="2">
    <citation type="submission" date="2011-10" db="EMBL/GenBank/DDBJ databases">
        <title>The genome and transcriptome sequence of Clonorchis sinensis provide insights into the carcinogenic liver fluke.</title>
        <authorList>
            <person name="Wang X."/>
            <person name="Huang Y."/>
            <person name="Chen W."/>
            <person name="Liu H."/>
            <person name="Guo L."/>
            <person name="Chen Y."/>
            <person name="Luo F."/>
            <person name="Zhou W."/>
            <person name="Sun J."/>
            <person name="Mao Q."/>
            <person name="Liang P."/>
            <person name="Zhou C."/>
            <person name="Tian Y."/>
            <person name="Men J."/>
            <person name="Lv X."/>
            <person name="Huang L."/>
            <person name="Zhou J."/>
            <person name="Hu Y."/>
            <person name="Li R."/>
            <person name="Zhang F."/>
            <person name="Lei H."/>
            <person name="Li X."/>
            <person name="Hu X."/>
            <person name="Liang C."/>
            <person name="Xu J."/>
            <person name="Wu Z."/>
            <person name="Yu X."/>
        </authorList>
    </citation>
    <scope>NUCLEOTIDE SEQUENCE</scope>
    <source>
        <strain>Henan</strain>
    </source>
</reference>
<evidence type="ECO:0000256" key="10">
    <source>
        <dbReference type="RuleBase" id="RU000394"/>
    </source>
</evidence>
<dbReference type="Gene3D" id="3.40.850.10">
    <property type="entry name" value="Kinesin motor domain"/>
    <property type="match status" value="1"/>
</dbReference>
<dbReference type="GO" id="GO:0008017">
    <property type="term" value="F:microtubule binding"/>
    <property type="evidence" value="ECO:0007669"/>
    <property type="project" value="InterPro"/>
</dbReference>
<dbReference type="SUPFAM" id="SSF52540">
    <property type="entry name" value="P-loop containing nucleoside triphosphate hydrolases"/>
    <property type="match status" value="1"/>
</dbReference>
<evidence type="ECO:0000256" key="8">
    <source>
        <dbReference type="ARBA" id="ARBA00061030"/>
    </source>
</evidence>
<dbReference type="PRINTS" id="PR00380">
    <property type="entry name" value="KINESINHEAVY"/>
</dbReference>
<feature type="compositionally biased region" description="Basic residues" evidence="11">
    <location>
        <begin position="419"/>
        <end position="428"/>
    </location>
</feature>
<keyword evidence="3 10" id="KW-0493">Microtubule</keyword>
<dbReference type="InterPro" id="IPR019821">
    <property type="entry name" value="Kinesin_motor_CS"/>
</dbReference>
<dbReference type="PROSITE" id="PS50067">
    <property type="entry name" value="KINESIN_MOTOR_2"/>
    <property type="match status" value="1"/>
</dbReference>
<keyword evidence="7" id="KW-0206">Cytoskeleton</keyword>
<evidence type="ECO:0000313" key="14">
    <source>
        <dbReference type="Proteomes" id="UP000008909"/>
    </source>
</evidence>
<keyword evidence="6 9" id="KW-0505">Motor protein</keyword>
<dbReference type="InterPro" id="IPR027640">
    <property type="entry name" value="Kinesin-like_fam"/>
</dbReference>
<keyword evidence="2" id="KW-0963">Cytoplasm</keyword>
<evidence type="ECO:0000256" key="2">
    <source>
        <dbReference type="ARBA" id="ARBA00022490"/>
    </source>
</evidence>